<gene>
    <name evidence="5" type="ORF">M513_01844</name>
</gene>
<evidence type="ECO:0000313" key="5">
    <source>
        <dbReference type="EMBL" id="KFD57333.1"/>
    </source>
</evidence>
<feature type="domain" description="CCHC-type" evidence="4">
    <location>
        <begin position="1513"/>
        <end position="1528"/>
    </location>
</feature>
<comment type="similarity">
    <text evidence="1">Belongs to the HEM-1/HEM-2 family.</text>
</comment>
<dbReference type="Gene3D" id="4.10.60.10">
    <property type="entry name" value="Zinc finger, CCHC-type"/>
    <property type="match status" value="2"/>
</dbReference>
<feature type="domain" description="CCHC-type" evidence="4">
    <location>
        <begin position="1557"/>
        <end position="1572"/>
    </location>
</feature>
<keyword evidence="2" id="KW-0862">Zinc</keyword>
<dbReference type="GO" id="GO:0048812">
    <property type="term" value="P:neuron projection morphogenesis"/>
    <property type="evidence" value="ECO:0007669"/>
    <property type="project" value="TreeGrafter"/>
</dbReference>
<dbReference type="SMART" id="SM00343">
    <property type="entry name" value="ZnF_C2HC"/>
    <property type="match status" value="5"/>
</dbReference>
<dbReference type="PANTHER" id="PTHR12093">
    <property type="entry name" value="NCK-ASSOCIATED PROTEIN 1"/>
    <property type="match status" value="1"/>
</dbReference>
<evidence type="ECO:0000313" key="6">
    <source>
        <dbReference type="Proteomes" id="UP000030764"/>
    </source>
</evidence>
<dbReference type="GO" id="GO:0019899">
    <property type="term" value="F:enzyme binding"/>
    <property type="evidence" value="ECO:0007669"/>
    <property type="project" value="UniProtKB-ARBA"/>
</dbReference>
<keyword evidence="2" id="KW-0863">Zinc-finger</keyword>
<organism evidence="5 6">
    <name type="scientific">Trichuris suis</name>
    <name type="common">pig whipworm</name>
    <dbReference type="NCBI Taxonomy" id="68888"/>
    <lineage>
        <taxon>Eukaryota</taxon>
        <taxon>Metazoa</taxon>
        <taxon>Ecdysozoa</taxon>
        <taxon>Nematoda</taxon>
        <taxon>Enoplea</taxon>
        <taxon>Dorylaimia</taxon>
        <taxon>Trichinellida</taxon>
        <taxon>Trichuridae</taxon>
        <taxon>Trichuris</taxon>
    </lineage>
</organism>
<dbReference type="GO" id="GO:0008270">
    <property type="term" value="F:zinc ion binding"/>
    <property type="evidence" value="ECO:0007669"/>
    <property type="project" value="UniProtKB-KW"/>
</dbReference>
<dbReference type="InterPro" id="IPR019137">
    <property type="entry name" value="Nck-associated_protein-1"/>
</dbReference>
<sequence>MMKSINPSQQKIAEKLVILNERTWGIITRLYNIKKACDDVKSKPKFLTERNLENAIKTITKKFPTMDNRSSTTIFQSVNPIRQEMIKALSLYYNTFVDLMDLKDHIAELLTIIDACQLIFNISVNCDLTQLYMNLVTGYVSMMILLSRIDDRKAVLGLYNAAYELHNGLHEACFPRLGQMILDYEQPLKKLSEEFVLLSAISSLASVYVRRNLTADQWRAGQMLTLVGASNQVVYVNQSDTIPCEYLSMDTMNRWIVFGLAMCHGALSQPVFCDLWQRALEYDLVVTLFRDEVFYPHQYIQTFFEGIKGYNKRISDVKEFYATALQQSGYIHSEKRKFLRTALKELFLILSDQPGLLAPKILLVLMALSFTKDEVEWLLRHTNYWPAKTSTKSRSGDELGDRMLPELLFYMVELRGLLLRYAFVVQRYHVTYLSGYDALALNEMLQSIASIPSESNVIFSSFCQTIADLSVSDFRNDSTPYDFRGLRLDWYRLQAYTSSQRSSFSIHEHPKLACLMNTSVFHLKMVDFLDHMVNETSNLSLYCFYSNLFETHFRMCLAYPSQSRFVCVFPMLCSHFACCLHEMCPEERVHISEKSLSLCTLLLEEMAKETRNVVANVCEKHCLLSEELLPKNCAKMIVEAIQRQRKKSGFMTLDKKGTKRPLSPQSVLPGDESYRLSRDEMTVLDKLQFALSELCFAIDYYPQVVVWDHTFAPREYLIQHLGIRFNKTIVALTMYDKETQTIAKPSELLNSIQTYMDVLQTIENYVQIDIVGLFNNVLSQQTQHQDCYGDETLTSIYTRWYLEVLLRRVSTYQFLYSGHLRTFVTNPTVDSGTNLIPEEHTDYAELKALAQLLSPLGVKFMSERLMWHVASQINELKKLVLQNRDTLRTMRSSYDRPDKMRTLYRHLIESDSSKKQINAVDNLLQRVTIIGEIISFRDLLNDALRDVVSDRVPFLFNCVKSFQDSFPDDVPDTLEVSEMFSAAGLPCIVDAHLVNAIRAQKQDEATEEDYSVCCLLMVFIAVSLPRLAHSDNLCYQATLDTHMSNSHCIAKAVSSIAGALFTIHRHDDVIARMKEFLALASSSLLRMNADASDREALRNKESAYVILEQIVEQSPFLTADLLESCFPYNLVRNAYRCCYEQAFSHAVVISRLCYNGIEWDQYKDDTSTFKPSALVCSYAPNRETGNSKNQQAQVRVLKFIFLFVQQKLPQQCCNGVVRRRDKNETKRQPNDTAYLQKEKKLAKKRCSWHFARNQEAKLELDRIRDGHHNLPRRLQFYRLRCLDKLMSEVQYPLEGSLDAVPTTPAEQPNDVVIQGDEASREYPGKRFVKLYNFKDVVFYAGDGVEFTDNCEQFSTTTTDAPIQEPAHCAPSDKTNPISAMKDNPAMNEKEKDDEHTENREPREGNSYNTTLFPRVCGSVSDCADAYIVEAKTCTEIEVNFDQRRPKKDICQFCNGTGHSHRSCQQLKLKCYICGTWGHPGYLCEMRACLICFTFGHFSSKCPMSRSNIYKRICNRCHCRGHLEKDCPDVWRQFHSSTGSHCELGQNWEKKNRTCLYCFNCGNEGHLGHQCNQAGLYNNRIFQFKPYVTVYSTLEELRITKSSQELEFYGRLHKARESSRQKESTVLKNKHLKTFGSFRNRKRQKRTFYARGRKRLLLQEQSSLRSETSVVSNTQTEGHKDY</sequence>
<proteinExistence type="inferred from homology"/>
<dbReference type="GO" id="GO:0003676">
    <property type="term" value="F:nucleic acid binding"/>
    <property type="evidence" value="ECO:0007669"/>
    <property type="project" value="InterPro"/>
</dbReference>
<name>A0A085MJD7_9BILA</name>
<evidence type="ECO:0000256" key="2">
    <source>
        <dbReference type="PROSITE-ProRule" id="PRU00047"/>
    </source>
</evidence>
<feature type="compositionally biased region" description="Basic and acidic residues" evidence="3">
    <location>
        <begin position="1387"/>
        <end position="1403"/>
    </location>
</feature>
<accession>A0A085MJD7</accession>
<evidence type="ECO:0000256" key="3">
    <source>
        <dbReference type="SAM" id="MobiDB-lite"/>
    </source>
</evidence>
<dbReference type="EMBL" id="KL363189">
    <property type="protein sequence ID" value="KFD57333.1"/>
    <property type="molecule type" value="Genomic_DNA"/>
</dbReference>
<dbReference type="Pfam" id="PF09735">
    <property type="entry name" value="Nckap1"/>
    <property type="match status" value="1"/>
</dbReference>
<keyword evidence="2" id="KW-0479">Metal-binding</keyword>
<feature type="region of interest" description="Disordered" evidence="3">
    <location>
        <begin position="1361"/>
        <end position="1406"/>
    </location>
</feature>
<dbReference type="InterPro" id="IPR001878">
    <property type="entry name" value="Znf_CCHC"/>
</dbReference>
<keyword evidence="6" id="KW-1185">Reference proteome</keyword>
<dbReference type="GO" id="GO:0030866">
    <property type="term" value="P:cortical actin cytoskeleton organization"/>
    <property type="evidence" value="ECO:0007669"/>
    <property type="project" value="TreeGrafter"/>
</dbReference>
<evidence type="ECO:0000259" key="4">
    <source>
        <dbReference type="PROSITE" id="PS50158"/>
    </source>
</evidence>
<evidence type="ECO:0000256" key="1">
    <source>
        <dbReference type="ARBA" id="ARBA00037947"/>
    </source>
</evidence>
<dbReference type="GO" id="GO:0031209">
    <property type="term" value="C:SCAR complex"/>
    <property type="evidence" value="ECO:0007669"/>
    <property type="project" value="TreeGrafter"/>
</dbReference>
<dbReference type="Proteomes" id="UP000030764">
    <property type="component" value="Unassembled WGS sequence"/>
</dbReference>
<dbReference type="SUPFAM" id="SSF57756">
    <property type="entry name" value="Retrovirus zinc finger-like domains"/>
    <property type="match status" value="1"/>
</dbReference>
<dbReference type="GO" id="GO:0030031">
    <property type="term" value="P:cell projection assembly"/>
    <property type="evidence" value="ECO:0007669"/>
    <property type="project" value="TreeGrafter"/>
</dbReference>
<dbReference type="PANTHER" id="PTHR12093:SF10">
    <property type="entry name" value="MEMBRANE-ASSOCIATED PROTEIN HEM"/>
    <property type="match status" value="1"/>
</dbReference>
<protein>
    <recommendedName>
        <fullName evidence="4">CCHC-type domain-containing protein</fullName>
    </recommendedName>
</protein>
<dbReference type="PROSITE" id="PS50158">
    <property type="entry name" value="ZF_CCHC"/>
    <property type="match status" value="2"/>
</dbReference>
<dbReference type="GO" id="GO:0016477">
    <property type="term" value="P:cell migration"/>
    <property type="evidence" value="ECO:0007669"/>
    <property type="project" value="TreeGrafter"/>
</dbReference>
<dbReference type="InterPro" id="IPR036875">
    <property type="entry name" value="Znf_CCHC_sf"/>
</dbReference>
<reference evidence="5 6" key="1">
    <citation type="journal article" date="2014" name="Nat. Genet.">
        <title>Genome and transcriptome of the porcine whipworm Trichuris suis.</title>
        <authorList>
            <person name="Jex A.R."/>
            <person name="Nejsum P."/>
            <person name="Schwarz E.M."/>
            <person name="Hu L."/>
            <person name="Young N.D."/>
            <person name="Hall R.S."/>
            <person name="Korhonen P.K."/>
            <person name="Liao S."/>
            <person name="Thamsborg S."/>
            <person name="Xia J."/>
            <person name="Xu P."/>
            <person name="Wang S."/>
            <person name="Scheerlinck J.P."/>
            <person name="Hofmann A."/>
            <person name="Sternberg P.W."/>
            <person name="Wang J."/>
            <person name="Gasser R.B."/>
        </authorList>
    </citation>
    <scope>NUCLEOTIDE SEQUENCE [LARGE SCALE GENOMIC DNA]</scope>
    <source>
        <strain evidence="5">DCEP-RM93M</strain>
    </source>
</reference>